<keyword evidence="6" id="KW-1133">Transmembrane helix</keyword>
<evidence type="ECO:0000256" key="4">
    <source>
        <dbReference type="ARBA" id="ARBA00029351"/>
    </source>
</evidence>
<feature type="transmembrane region" description="Helical" evidence="6">
    <location>
        <begin position="418"/>
        <end position="439"/>
    </location>
</feature>
<evidence type="ECO:0000256" key="5">
    <source>
        <dbReference type="ARBA" id="ARBA00029568"/>
    </source>
</evidence>
<dbReference type="EMBL" id="CP098502">
    <property type="protein sequence ID" value="UTI65340.1"/>
    <property type="molecule type" value="Genomic_DNA"/>
</dbReference>
<evidence type="ECO:0000313" key="8">
    <source>
        <dbReference type="EMBL" id="UTI65340.1"/>
    </source>
</evidence>
<feature type="transmembrane region" description="Helical" evidence="6">
    <location>
        <begin position="44"/>
        <end position="70"/>
    </location>
</feature>
<feature type="transmembrane region" description="Helical" evidence="6">
    <location>
        <begin position="145"/>
        <end position="167"/>
    </location>
</feature>
<evidence type="ECO:0000256" key="2">
    <source>
        <dbReference type="ARBA" id="ARBA00012951"/>
    </source>
</evidence>
<evidence type="ECO:0000256" key="1">
    <source>
        <dbReference type="ARBA" id="ARBA00001971"/>
    </source>
</evidence>
<comment type="cofactor">
    <cofactor evidence="1">
        <name>heme</name>
        <dbReference type="ChEBI" id="CHEBI:30413"/>
    </cofactor>
</comment>
<evidence type="ECO:0000256" key="6">
    <source>
        <dbReference type="SAM" id="Phobius"/>
    </source>
</evidence>
<evidence type="ECO:0000313" key="9">
    <source>
        <dbReference type="Proteomes" id="UP001056035"/>
    </source>
</evidence>
<feature type="transmembrane region" description="Helical" evidence="6">
    <location>
        <begin position="268"/>
        <end position="291"/>
    </location>
</feature>
<dbReference type="PROSITE" id="PS51002">
    <property type="entry name" value="CYTB_NTER"/>
    <property type="match status" value="1"/>
</dbReference>
<feature type="domain" description="Cytochrome b/b6 N-terminal region profile" evidence="7">
    <location>
        <begin position="18"/>
        <end position="245"/>
    </location>
</feature>
<feature type="transmembrane region" description="Helical" evidence="6">
    <location>
        <begin position="379"/>
        <end position="398"/>
    </location>
</feature>
<protein>
    <recommendedName>
        <fullName evidence="3">Cytochrome bc1 complex cytochrome b subunit</fullName>
        <ecNumber evidence="2">7.1.1.8</ecNumber>
    </recommendedName>
    <alternativeName>
        <fullName evidence="5">Cytochrome bc1 reductase complex subunit QcrB</fullName>
    </alternativeName>
</protein>
<feature type="transmembrane region" description="Helical" evidence="6">
    <location>
        <begin position="213"/>
        <end position="235"/>
    </location>
</feature>
<dbReference type="Proteomes" id="UP001056035">
    <property type="component" value="Chromosome"/>
</dbReference>
<proteinExistence type="predicted"/>
<dbReference type="Pfam" id="PF13631">
    <property type="entry name" value="Cytochrom_B_N_2"/>
    <property type="match status" value="1"/>
</dbReference>
<keyword evidence="9" id="KW-1185">Reference proteome</keyword>
<dbReference type="InterPro" id="IPR027387">
    <property type="entry name" value="Cytb/b6-like_sf"/>
</dbReference>
<dbReference type="InterPro" id="IPR005797">
    <property type="entry name" value="Cyt_b/b6_N"/>
</dbReference>
<keyword evidence="6" id="KW-0812">Transmembrane</keyword>
<dbReference type="PANTHER" id="PTHR19271:SF16">
    <property type="entry name" value="CYTOCHROME B"/>
    <property type="match status" value="1"/>
</dbReference>
<dbReference type="EC" id="7.1.1.8" evidence="2"/>
<reference evidence="8 9" key="1">
    <citation type="submission" date="2022-06" db="EMBL/GenBank/DDBJ databases">
        <title>Paraconexibacter antarcticus.</title>
        <authorList>
            <person name="Kim C.S."/>
        </authorList>
    </citation>
    <scope>NUCLEOTIDE SEQUENCE [LARGE SCALE GENOMIC DNA]</scope>
    <source>
        <strain evidence="8 9">02-257</strain>
    </source>
</reference>
<dbReference type="Gene3D" id="1.20.810.10">
    <property type="entry name" value="Cytochrome Bc1 Complex, Chain C"/>
    <property type="match status" value="1"/>
</dbReference>
<accession>A0ABY5DXH1</accession>
<gene>
    <name evidence="8" type="ORF">NBH00_03800</name>
</gene>
<dbReference type="RefSeq" id="WP_254572021.1">
    <property type="nucleotide sequence ID" value="NZ_CP098502.1"/>
</dbReference>
<feature type="transmembrane region" description="Helical" evidence="6">
    <location>
        <begin position="179"/>
        <end position="201"/>
    </location>
</feature>
<name>A0ABY5DXH1_9ACTN</name>
<evidence type="ECO:0000256" key="3">
    <source>
        <dbReference type="ARBA" id="ARBA00016116"/>
    </source>
</evidence>
<dbReference type="SUPFAM" id="SSF81342">
    <property type="entry name" value="Transmembrane di-heme cytochromes"/>
    <property type="match status" value="1"/>
</dbReference>
<dbReference type="InterPro" id="IPR016174">
    <property type="entry name" value="Di-haem_cyt_TM"/>
</dbReference>
<keyword evidence="6" id="KW-0472">Membrane</keyword>
<dbReference type="PANTHER" id="PTHR19271">
    <property type="entry name" value="CYTOCHROME B"/>
    <property type="match status" value="1"/>
</dbReference>
<evidence type="ECO:0000259" key="7">
    <source>
        <dbReference type="PROSITE" id="PS51002"/>
    </source>
</evidence>
<feature type="transmembrane region" description="Helical" evidence="6">
    <location>
        <begin position="338"/>
        <end position="358"/>
    </location>
</feature>
<organism evidence="8 9">
    <name type="scientific">Paraconexibacter antarcticus</name>
    <dbReference type="NCBI Taxonomy" id="2949664"/>
    <lineage>
        <taxon>Bacteria</taxon>
        <taxon>Bacillati</taxon>
        <taxon>Actinomycetota</taxon>
        <taxon>Thermoleophilia</taxon>
        <taxon>Solirubrobacterales</taxon>
        <taxon>Paraconexibacteraceae</taxon>
        <taxon>Paraconexibacter</taxon>
    </lineage>
</organism>
<feature type="transmembrane region" description="Helical" evidence="6">
    <location>
        <begin position="117"/>
        <end position="139"/>
    </location>
</feature>
<comment type="catalytic activity">
    <reaction evidence="4">
        <text>a quinol + 2 Fe(III)-[cytochrome c](out) = a quinone + 2 Fe(II)-[cytochrome c](out) + 2 H(+)(out)</text>
        <dbReference type="Rhea" id="RHEA:11484"/>
        <dbReference type="Rhea" id="RHEA-COMP:10350"/>
        <dbReference type="Rhea" id="RHEA-COMP:14399"/>
        <dbReference type="ChEBI" id="CHEBI:15378"/>
        <dbReference type="ChEBI" id="CHEBI:24646"/>
        <dbReference type="ChEBI" id="CHEBI:29033"/>
        <dbReference type="ChEBI" id="CHEBI:29034"/>
        <dbReference type="ChEBI" id="CHEBI:132124"/>
        <dbReference type="EC" id="7.1.1.8"/>
    </reaction>
</comment>
<sequence length="447" mass="48785">MSTQVPAEREEPVGDTPAVRFVDERLGAAKVTRGALRYVFPDHWFFLLGELALYAFVMLIVTGVFLALFFSPSTATTTYHGGYQPLDGVEVSHAYASTMRLSFDVPMGLLIRQTHHWAALLFLAGIIVHVIRVMFTAAFRKPRELTHLLGVLLLGLGLVEGFAGYSLPDDLLSGMGLAIAYGVVLSIPLVGGQLGTLLWGGSFPTAGAFESRLFIAHVFLLPAAMAALIGAHLALVARHHHTQFRGPGRTERNVVGTPMWPGYALRSLAWMCATFAVLLLLGGLVQINPIWQWGPYEPWLGSNGAQPDWYLGWLIGALRLMPPIEPRFWGHTWAGNPFFGGVLLPTAVFGLLAAWPWVDRRLWTRDRLDHHLLSLLRDEPGRVGATAAFAAFVATIFLAGSADRLFVAAGVPYEAQVWVLRAAVFVVPAVVGGLAARAARRQGDVRR</sequence>